<sequence>MGRGLVSLLVRLGGPSMSARDAGSGSVAEERHALWKRDPVTWRGTCVLFSSSSSWFFVRGRLASSVQSLNHSIGDAEDRRPRSLCIRNFPVKSAGKKGYASLTGIKL</sequence>
<dbReference type="EMBL" id="OA882281">
    <property type="protein sequence ID" value="CAD7274383.1"/>
    <property type="molecule type" value="Genomic_DNA"/>
</dbReference>
<dbReference type="Proteomes" id="UP000678499">
    <property type="component" value="Unassembled WGS sequence"/>
</dbReference>
<proteinExistence type="predicted"/>
<evidence type="ECO:0000313" key="1">
    <source>
        <dbReference type="EMBL" id="CAD7274383.1"/>
    </source>
</evidence>
<keyword evidence="2" id="KW-1185">Reference proteome</keyword>
<evidence type="ECO:0000313" key="2">
    <source>
        <dbReference type="Proteomes" id="UP000678499"/>
    </source>
</evidence>
<protein>
    <submittedName>
        <fullName evidence="1">Uncharacterized protein</fullName>
    </submittedName>
</protein>
<dbReference type="AlphaFoldDB" id="A0A7R9BGV8"/>
<reference evidence="1" key="1">
    <citation type="submission" date="2020-11" db="EMBL/GenBank/DDBJ databases">
        <authorList>
            <person name="Tran Van P."/>
        </authorList>
    </citation>
    <scope>NUCLEOTIDE SEQUENCE</scope>
</reference>
<organism evidence="1">
    <name type="scientific">Notodromas monacha</name>
    <dbReference type="NCBI Taxonomy" id="399045"/>
    <lineage>
        <taxon>Eukaryota</taxon>
        <taxon>Metazoa</taxon>
        <taxon>Ecdysozoa</taxon>
        <taxon>Arthropoda</taxon>
        <taxon>Crustacea</taxon>
        <taxon>Oligostraca</taxon>
        <taxon>Ostracoda</taxon>
        <taxon>Podocopa</taxon>
        <taxon>Podocopida</taxon>
        <taxon>Cypridocopina</taxon>
        <taxon>Cypridoidea</taxon>
        <taxon>Cyprididae</taxon>
        <taxon>Notodromas</taxon>
    </lineage>
</organism>
<gene>
    <name evidence="1" type="ORF">NMOB1V02_LOCUS2216</name>
</gene>
<accession>A0A7R9BGV8</accession>
<name>A0A7R9BGV8_9CRUS</name>
<dbReference type="EMBL" id="CAJPEX010000244">
    <property type="protein sequence ID" value="CAG0914535.1"/>
    <property type="molecule type" value="Genomic_DNA"/>
</dbReference>